<protein>
    <recommendedName>
        <fullName evidence="4">Integrator complex subunit 7</fullName>
    </recommendedName>
</protein>
<dbReference type="AlphaFoldDB" id="A0A8H7R1D7"/>
<evidence type="ECO:0000256" key="1">
    <source>
        <dbReference type="ARBA" id="ARBA00004123"/>
    </source>
</evidence>
<keyword evidence="6" id="KW-0539">Nucleus</keyword>
<dbReference type="InterPro" id="IPR056516">
    <property type="entry name" value="INTS7_N"/>
</dbReference>
<evidence type="ECO:0000256" key="3">
    <source>
        <dbReference type="ARBA" id="ARBA00008565"/>
    </source>
</evidence>
<dbReference type="PANTHER" id="PTHR13322">
    <property type="entry name" value="C1ORF73 PROTEIN"/>
    <property type="match status" value="1"/>
</dbReference>
<dbReference type="GO" id="GO:0034472">
    <property type="term" value="P:snRNA 3'-end processing"/>
    <property type="evidence" value="ECO:0007669"/>
    <property type="project" value="TreeGrafter"/>
</dbReference>
<evidence type="ECO:0000259" key="7">
    <source>
        <dbReference type="Pfam" id="PF22965"/>
    </source>
</evidence>
<organism evidence="10 11">
    <name type="scientific">Mucor saturninus</name>
    <dbReference type="NCBI Taxonomy" id="64648"/>
    <lineage>
        <taxon>Eukaryota</taxon>
        <taxon>Fungi</taxon>
        <taxon>Fungi incertae sedis</taxon>
        <taxon>Mucoromycota</taxon>
        <taxon>Mucoromycotina</taxon>
        <taxon>Mucoromycetes</taxon>
        <taxon>Mucorales</taxon>
        <taxon>Mucorineae</taxon>
        <taxon>Mucoraceae</taxon>
        <taxon>Mucor</taxon>
    </lineage>
</organism>
<feature type="domain" description="Integrator complex subunit 7 helical bundle" evidence="9">
    <location>
        <begin position="573"/>
        <end position="660"/>
    </location>
</feature>
<dbReference type="InterPro" id="IPR016024">
    <property type="entry name" value="ARM-type_fold"/>
</dbReference>
<dbReference type="InterPro" id="IPR054519">
    <property type="entry name" value="INTS7_C"/>
</dbReference>
<evidence type="ECO:0000313" key="11">
    <source>
        <dbReference type="Proteomes" id="UP000603453"/>
    </source>
</evidence>
<dbReference type="Pfam" id="PF24436">
    <property type="entry name" value="INTS7_N"/>
    <property type="match status" value="1"/>
</dbReference>
<evidence type="ECO:0000313" key="10">
    <source>
        <dbReference type="EMBL" id="KAG2201750.1"/>
    </source>
</evidence>
<evidence type="ECO:0000256" key="6">
    <source>
        <dbReference type="ARBA" id="ARBA00023242"/>
    </source>
</evidence>
<comment type="caution">
    <text evidence="10">The sequence shown here is derived from an EMBL/GenBank/DDBJ whole genome shotgun (WGS) entry which is preliminary data.</text>
</comment>
<dbReference type="SUPFAM" id="SSF48371">
    <property type="entry name" value="ARM repeat"/>
    <property type="match status" value="1"/>
</dbReference>
<comment type="subcellular location">
    <subcellularLocation>
        <location evidence="2">Cytoplasm</location>
    </subcellularLocation>
    <subcellularLocation>
        <location evidence="1">Nucleus</location>
    </subcellularLocation>
</comment>
<evidence type="ECO:0000256" key="5">
    <source>
        <dbReference type="ARBA" id="ARBA00022490"/>
    </source>
</evidence>
<dbReference type="Proteomes" id="UP000603453">
    <property type="component" value="Unassembled WGS sequence"/>
</dbReference>
<sequence length="974" mass="111825">MDEFNTSAARDQTEGHKALLELEAKFNKKSRSAALNIQGSQIQALTGFIHIFEQYPYPVVINAAILKLADWFRTYNNNVKYYVYKVFKEASDLHLAKVINVEETVRRILPILGSNDTIARSITLRVLGCMSMIIAEKLDVQFGIIQRLELATDRIELEAAIWAGDQICARSNRFPSVIFSKVADKLEKADTPFDIKLRLVKIFRHMHQDIGMARQAKLACLNLLNNTNTESKLVIVTLRTLTLLLSEAVIDRKEQIDRLLNYALNDTREDVRYNVLYDLFILGKNDIMFDETHIVRLLQVIISKGDSRTQQRAFKCAQSLIDTHQKLIVQIITSNSPIVEEFIMSIYECEQIMIRAIENKQYALLIACAKMLYTVLRVSLSTRRNDGAMDVDGQIIPKMKELGYRVAEHITKVDVVLINQDKNLKQANKYKLRELLKIKSNFCLLLEEWDCDASFKDAYTLLTNADDEIAAVLLPYLSSISRKCTQLSAWFPEEALKELQKRVKRPSVYVNLVRLLLRTTKSTHELTNMLISLLNQFGKWDDETKSYLDNGWNIYLIGMEAGSCGWYELMYTTMKGLRKKVDTEACFYWLSSLSSLAHAEWTLSKDQTTNNSGYTASVSNKFIKSLTQLKALQSLEKPRTNQSWYIQLRMEMLAAIQHTLSVLGYTNMKKQTKLMEDCAVLYRKIAFRYDFIAQAQFGIDRETLEVIESYKICALICEHAARTFSGSNRLFFCIDPSLIPLINSQDNSPRKFSNRNQSMYMFDLCKEFLRTVTGWDDLEHLEQADRYSTCSADMKHILQTIMTEPLVLPKSFFENRQNIAIQLTTEPTLSEQKPVTLQTNEDLVIKFEGLVKVSQHDKKLEKKIKKAIVVCFVTKEKMQHFDDRLGVSMIFTEPSQALSANGNQSALLQPPTIYIANVRNSYFTYTGLLSLPKSKITESPHSKREAWVNVFVKLLDENSGIWSVGPQKWGKVVW</sequence>
<evidence type="ECO:0000256" key="2">
    <source>
        <dbReference type="ARBA" id="ARBA00004496"/>
    </source>
</evidence>
<evidence type="ECO:0000259" key="8">
    <source>
        <dbReference type="Pfam" id="PF24436"/>
    </source>
</evidence>
<reference evidence="10" key="1">
    <citation type="submission" date="2020-12" db="EMBL/GenBank/DDBJ databases">
        <title>Metabolic potential, ecology and presence of endohyphal bacteria is reflected in genomic diversity of Mucoromycotina.</title>
        <authorList>
            <person name="Muszewska A."/>
            <person name="Okrasinska A."/>
            <person name="Steczkiewicz K."/>
            <person name="Drgas O."/>
            <person name="Orlowska M."/>
            <person name="Perlinska-Lenart U."/>
            <person name="Aleksandrzak-Piekarczyk T."/>
            <person name="Szatraj K."/>
            <person name="Zielenkiewicz U."/>
            <person name="Pilsyk S."/>
            <person name="Malc E."/>
            <person name="Mieczkowski P."/>
            <person name="Kruszewska J.S."/>
            <person name="Biernat P."/>
            <person name="Pawlowska J."/>
        </authorList>
    </citation>
    <scope>NUCLEOTIDE SEQUENCE</scope>
    <source>
        <strain evidence="10">WA0000017839</strain>
    </source>
</reference>
<feature type="domain" description="Integrator complex subunit 7 N-terminal" evidence="8">
    <location>
        <begin position="38"/>
        <end position="541"/>
    </location>
</feature>
<gene>
    <name evidence="10" type="ORF">INT47_002010</name>
</gene>
<dbReference type="OrthoDB" id="275783at2759"/>
<dbReference type="GO" id="GO:0032039">
    <property type="term" value="C:integrator complex"/>
    <property type="evidence" value="ECO:0007669"/>
    <property type="project" value="InterPro"/>
</dbReference>
<name>A0A8H7R1D7_9FUNG</name>
<comment type="similarity">
    <text evidence="3">Belongs to the Integrator subunit 7 family.</text>
</comment>
<feature type="domain" description="Integrator complex subunit 7 C-terminal" evidence="7">
    <location>
        <begin position="822"/>
        <end position="962"/>
    </location>
</feature>
<dbReference type="InterPro" id="IPR056517">
    <property type="entry name" value="INTS7_HB"/>
</dbReference>
<dbReference type="Pfam" id="PF24437">
    <property type="entry name" value="INTS7_HB"/>
    <property type="match status" value="1"/>
</dbReference>
<dbReference type="EMBL" id="JAEPRD010000068">
    <property type="protein sequence ID" value="KAG2201750.1"/>
    <property type="molecule type" value="Genomic_DNA"/>
</dbReference>
<accession>A0A8H7R1D7</accession>
<keyword evidence="11" id="KW-1185">Reference proteome</keyword>
<dbReference type="PANTHER" id="PTHR13322:SF2">
    <property type="entry name" value="INTEGRATOR COMPLEX SUBUNIT 7"/>
    <property type="match status" value="1"/>
</dbReference>
<dbReference type="InterPro" id="IPR033060">
    <property type="entry name" value="INTS7"/>
</dbReference>
<evidence type="ECO:0000259" key="9">
    <source>
        <dbReference type="Pfam" id="PF24437"/>
    </source>
</evidence>
<proteinExistence type="inferred from homology"/>
<evidence type="ECO:0000256" key="4">
    <source>
        <dbReference type="ARBA" id="ARBA00015336"/>
    </source>
</evidence>
<dbReference type="GO" id="GO:0005737">
    <property type="term" value="C:cytoplasm"/>
    <property type="evidence" value="ECO:0007669"/>
    <property type="project" value="UniProtKB-SubCell"/>
</dbReference>
<keyword evidence="5" id="KW-0963">Cytoplasm</keyword>
<dbReference type="Pfam" id="PF22965">
    <property type="entry name" value="INTS7_C"/>
    <property type="match status" value="1"/>
</dbReference>